<sequence>MPVTSSPSSTIIPEVNCYTISHMGPLHLDVPTTHHVYEGSHGERYSPPISGSVLVPVSSLEFDQAEYPNVTVSLLRTVTLRNGEPASNSPNDNKKGDFLQRIRRKRVPQTQTIATPQKEGSSTVETLVQCELWHCAEPVEWYEESGAVVLKFLFSIPVPPGTSGTTETPFGGLSYAVRAVVTSSSGVTVDATRDVQILSRIVTGPSQTVRHFKNYTGERLKSELSLTPEQPTDPKVKLAYSAKLVARGTTAPGDRPTERKQFFVREVRWSVEETVRLMKVSSGDGPDGETITWKEKSVRQLCSGKQQGRWAPNKKLSVQQRKGHDDRDRIDLSFDITIPRTASTPDQRDLSSCSFDSGAPCRHLTPCKFNEICTESSGERTTIMVDHRLRLDLITGEDTLDGKTGDLINRRQFAKAFTTCYTLPIHEVAGRNAIPEGTFHGNSAPPLYEGESAMPPAYDFDTPYTSPCFV</sequence>
<dbReference type="AlphaFoldDB" id="A0A2G7GB55"/>
<evidence type="ECO:0000313" key="2">
    <source>
        <dbReference type="EMBL" id="PIG90088.1"/>
    </source>
</evidence>
<dbReference type="Proteomes" id="UP000325558">
    <property type="component" value="Unassembled WGS sequence"/>
</dbReference>
<evidence type="ECO:0008006" key="4">
    <source>
        <dbReference type="Google" id="ProtNLM"/>
    </source>
</evidence>
<protein>
    <recommendedName>
        <fullName evidence="4">LDB19 N-terminal domain-containing protein</fullName>
    </recommendedName>
</protein>
<evidence type="ECO:0000313" key="1">
    <source>
        <dbReference type="EMBL" id="KAE8344375.1"/>
    </source>
</evidence>
<accession>A0A2G7GB55</accession>
<proteinExistence type="predicted"/>
<name>A0A2G7GB55_9EURO</name>
<dbReference type="STRING" id="656916.A0A2G7GB55"/>
<dbReference type="Proteomes" id="UP000231358">
    <property type="component" value="Unassembled WGS sequence"/>
</dbReference>
<dbReference type="EMBL" id="NEXV01000020">
    <property type="protein sequence ID" value="PIG90088.1"/>
    <property type="molecule type" value="Genomic_DNA"/>
</dbReference>
<organism evidence="2 3">
    <name type="scientific">Aspergillus arachidicola</name>
    <dbReference type="NCBI Taxonomy" id="656916"/>
    <lineage>
        <taxon>Eukaryota</taxon>
        <taxon>Fungi</taxon>
        <taxon>Dikarya</taxon>
        <taxon>Ascomycota</taxon>
        <taxon>Pezizomycotina</taxon>
        <taxon>Eurotiomycetes</taxon>
        <taxon>Eurotiomycetidae</taxon>
        <taxon>Eurotiales</taxon>
        <taxon>Aspergillaceae</taxon>
        <taxon>Aspergillus</taxon>
        <taxon>Aspergillus subgen. Circumdati</taxon>
    </lineage>
</organism>
<evidence type="ECO:0000313" key="3">
    <source>
        <dbReference type="Proteomes" id="UP000231358"/>
    </source>
</evidence>
<reference evidence="1" key="2">
    <citation type="submission" date="2019-04" db="EMBL/GenBank/DDBJ databases">
        <title>Friends and foes A comparative genomics study of 23 Aspergillus species from section Flavi.</title>
        <authorList>
            <consortium name="DOE Joint Genome Institute"/>
            <person name="Kjaerbolling I."/>
            <person name="Vesth T."/>
            <person name="Frisvad J.C."/>
            <person name="Nybo J.L."/>
            <person name="Theobald S."/>
            <person name="Kildgaard S."/>
            <person name="Isbrandt T."/>
            <person name="Kuo A."/>
            <person name="Sato A."/>
            <person name="Lyhne E.K."/>
            <person name="Kogle M.E."/>
            <person name="Wiebenga A."/>
            <person name="Kun R.S."/>
            <person name="Lubbers R.J."/>
            <person name="Makela M.R."/>
            <person name="Barry K."/>
            <person name="Chovatia M."/>
            <person name="Clum A."/>
            <person name="Daum C."/>
            <person name="Haridas S."/>
            <person name="He G."/>
            <person name="LaButti K."/>
            <person name="Lipzen A."/>
            <person name="Mondo S."/>
            <person name="Riley R."/>
            <person name="Salamov A."/>
            <person name="Simmons B.A."/>
            <person name="Magnuson J.K."/>
            <person name="Henrissat B."/>
            <person name="Mortensen U.H."/>
            <person name="Larsen T.O."/>
            <person name="Devries R.P."/>
            <person name="Grigoriev I.V."/>
            <person name="Machida M."/>
            <person name="Baker S.E."/>
            <person name="Andersen M.R."/>
        </authorList>
    </citation>
    <scope>NUCLEOTIDE SEQUENCE</scope>
    <source>
        <strain evidence="1">CBS 117612</strain>
    </source>
</reference>
<dbReference type="EMBL" id="ML737124">
    <property type="protein sequence ID" value="KAE8344375.1"/>
    <property type="molecule type" value="Genomic_DNA"/>
</dbReference>
<gene>
    <name evidence="2" type="ORF">AARAC_001912</name>
    <name evidence="1" type="ORF">BDV24DRAFT_127138</name>
</gene>
<dbReference type="OrthoDB" id="3922101at2759"/>
<keyword evidence="3" id="KW-1185">Reference proteome</keyword>
<reference evidence="2 3" key="1">
    <citation type="submission" date="2017-05" db="EMBL/GenBank/DDBJ databases">
        <title>Genome sequence for an aflatoxigenic pathogen of Argentinian peanut, Aspergillus arachidicola.</title>
        <authorList>
            <person name="Moore G."/>
            <person name="Beltz S.B."/>
            <person name="Mack B.M."/>
        </authorList>
    </citation>
    <scope>NUCLEOTIDE SEQUENCE [LARGE SCALE GENOMIC DNA]</scope>
    <source>
        <strain evidence="2 3">CBS 117610</strain>
    </source>
</reference>